<feature type="compositionally biased region" description="Polar residues" evidence="10">
    <location>
        <begin position="472"/>
        <end position="497"/>
    </location>
</feature>
<evidence type="ECO:0000256" key="7">
    <source>
        <dbReference type="ARBA" id="ARBA00023159"/>
    </source>
</evidence>
<keyword evidence="4" id="KW-0963">Cytoplasm</keyword>
<feature type="domain" description="Transducer of regulated CREB activity middle" evidence="12">
    <location>
        <begin position="197"/>
        <end position="289"/>
    </location>
</feature>
<evidence type="ECO:0000259" key="11">
    <source>
        <dbReference type="Pfam" id="PF12884"/>
    </source>
</evidence>
<evidence type="ECO:0000256" key="1">
    <source>
        <dbReference type="ARBA" id="ARBA00004123"/>
    </source>
</evidence>
<evidence type="ECO:0000313" key="15">
    <source>
        <dbReference type="Proteomes" id="UP000678393"/>
    </source>
</evidence>
<feature type="region of interest" description="Disordered" evidence="10">
    <location>
        <begin position="213"/>
        <end position="245"/>
    </location>
</feature>
<feature type="region of interest" description="Disordered" evidence="10">
    <location>
        <begin position="91"/>
        <end position="138"/>
    </location>
</feature>
<evidence type="ECO:0000259" key="13">
    <source>
        <dbReference type="Pfam" id="PF12886"/>
    </source>
</evidence>
<dbReference type="GO" id="GO:0051289">
    <property type="term" value="P:protein homotetramerization"/>
    <property type="evidence" value="ECO:0007669"/>
    <property type="project" value="InterPro"/>
</dbReference>
<feature type="region of interest" description="Disordered" evidence="10">
    <location>
        <begin position="267"/>
        <end position="319"/>
    </location>
</feature>
<keyword evidence="15" id="KW-1185">Reference proteome</keyword>
<keyword evidence="6" id="KW-0805">Transcription regulation</keyword>
<dbReference type="GO" id="GO:0008140">
    <property type="term" value="F:cAMP response element binding protein binding"/>
    <property type="evidence" value="ECO:0007669"/>
    <property type="project" value="InterPro"/>
</dbReference>
<evidence type="ECO:0000256" key="8">
    <source>
        <dbReference type="ARBA" id="ARBA00023163"/>
    </source>
</evidence>
<dbReference type="GO" id="GO:0045944">
    <property type="term" value="P:positive regulation of transcription by RNA polymerase II"/>
    <property type="evidence" value="ECO:0007669"/>
    <property type="project" value="TreeGrafter"/>
</dbReference>
<dbReference type="GO" id="GO:0005737">
    <property type="term" value="C:cytoplasm"/>
    <property type="evidence" value="ECO:0007669"/>
    <property type="project" value="UniProtKB-SubCell"/>
</dbReference>
<gene>
    <name evidence="14" type="ORF">CUNI_LOCUS9094</name>
</gene>
<keyword evidence="7" id="KW-0010">Activator</keyword>
<feature type="compositionally biased region" description="Low complexity" evidence="10">
    <location>
        <begin position="412"/>
        <end position="447"/>
    </location>
</feature>
<feature type="region of interest" description="Disordered" evidence="10">
    <location>
        <begin position="349"/>
        <end position="458"/>
    </location>
</feature>
<evidence type="ECO:0000256" key="9">
    <source>
        <dbReference type="ARBA" id="ARBA00023242"/>
    </source>
</evidence>
<dbReference type="Pfam" id="PF12884">
    <property type="entry name" value="TORC_N"/>
    <property type="match status" value="1"/>
</dbReference>
<feature type="compositionally biased region" description="Polar residues" evidence="10">
    <location>
        <begin position="278"/>
        <end position="294"/>
    </location>
</feature>
<feature type="domain" description="Transducer of regulated CREB activity C-terminal" evidence="13">
    <location>
        <begin position="645"/>
        <end position="723"/>
    </location>
</feature>
<reference evidence="14" key="1">
    <citation type="submission" date="2021-04" db="EMBL/GenBank/DDBJ databases">
        <authorList>
            <consortium name="Molecular Ecology Group"/>
        </authorList>
    </citation>
    <scope>NUCLEOTIDE SEQUENCE</scope>
</reference>
<feature type="region of interest" description="Disordered" evidence="10">
    <location>
        <begin position="472"/>
        <end position="509"/>
    </location>
</feature>
<keyword evidence="8" id="KW-0804">Transcription</keyword>
<evidence type="ECO:0000256" key="2">
    <source>
        <dbReference type="ARBA" id="ARBA00004496"/>
    </source>
</evidence>
<evidence type="ECO:0000256" key="6">
    <source>
        <dbReference type="ARBA" id="ARBA00023015"/>
    </source>
</evidence>
<dbReference type="InterPro" id="IPR024783">
    <property type="entry name" value="TORC_N"/>
</dbReference>
<evidence type="ECO:0000313" key="14">
    <source>
        <dbReference type="EMBL" id="CAG5123536.1"/>
    </source>
</evidence>
<dbReference type="InterPro" id="IPR024786">
    <property type="entry name" value="TORC"/>
</dbReference>
<comment type="caution">
    <text evidence="14">The sequence shown here is derived from an EMBL/GenBank/DDBJ whole genome shotgun (WGS) entry which is preliminary data.</text>
</comment>
<comment type="subcellular location">
    <subcellularLocation>
        <location evidence="2">Cytoplasm</location>
    </subcellularLocation>
    <subcellularLocation>
        <location evidence="1">Nucleus</location>
    </subcellularLocation>
</comment>
<evidence type="ECO:0000256" key="10">
    <source>
        <dbReference type="SAM" id="MobiDB-lite"/>
    </source>
</evidence>
<dbReference type="InterPro" id="IPR024785">
    <property type="entry name" value="TORC_C"/>
</dbReference>
<dbReference type="InterPro" id="IPR024784">
    <property type="entry name" value="TORC_M"/>
</dbReference>
<protein>
    <recommendedName>
        <fullName evidence="16">CREB-regulated transcription coactivator 1</fullName>
    </recommendedName>
</protein>
<evidence type="ECO:0000256" key="4">
    <source>
        <dbReference type="ARBA" id="ARBA00022490"/>
    </source>
</evidence>
<dbReference type="Proteomes" id="UP000678393">
    <property type="component" value="Unassembled WGS sequence"/>
</dbReference>
<keyword evidence="5" id="KW-0597">Phosphoprotein</keyword>
<accession>A0A8S3Z924</accession>
<evidence type="ECO:0000256" key="5">
    <source>
        <dbReference type="ARBA" id="ARBA00022553"/>
    </source>
</evidence>
<dbReference type="Pfam" id="PF12886">
    <property type="entry name" value="TORC_C"/>
    <property type="match status" value="1"/>
</dbReference>
<evidence type="ECO:0008006" key="16">
    <source>
        <dbReference type="Google" id="ProtNLM"/>
    </source>
</evidence>
<feature type="domain" description="Transducer of regulated CREB activity N-terminal" evidence="11">
    <location>
        <begin position="3"/>
        <end position="61"/>
    </location>
</feature>
<dbReference type="Pfam" id="PF12885">
    <property type="entry name" value="TORC_M"/>
    <property type="match status" value="1"/>
</dbReference>
<keyword evidence="9" id="KW-0539">Nucleus</keyword>
<evidence type="ECO:0000256" key="3">
    <source>
        <dbReference type="ARBA" id="ARBA00007167"/>
    </source>
</evidence>
<dbReference type="AlphaFoldDB" id="A0A8S3Z924"/>
<dbReference type="PANTHER" id="PTHR13589">
    <property type="entry name" value="CREB-REGULATED TRANSCRIPTION COACTIVATOR"/>
    <property type="match status" value="1"/>
</dbReference>
<evidence type="ECO:0000259" key="12">
    <source>
        <dbReference type="Pfam" id="PF12885"/>
    </source>
</evidence>
<name>A0A8S3Z924_9EUPU</name>
<dbReference type="PANTHER" id="PTHR13589:SF15">
    <property type="entry name" value="CREB-REGULATED TRANSCRIPTION COACTIVATOR, ISOFORM B"/>
    <property type="match status" value="1"/>
</dbReference>
<sequence length="723" mass="79670">MANPRKFSEKIALHTQKQAEETAAFEAILQEVNSATRDPMRFQKQQHIAPSLGTYRAGSLPNVNQMSAKQGIDLQVGCFEATLQQIDDLKQSKSPMLHSRHDRQRQQIGPHRRNFPADKRIDSSPYGSSYHLSPPPDTSWRSFGLPKTHRYLFNGLSLSRVHSDPSLHMNAMGNANSNNYTHPPVTPPSHRRIIEMVGENVGDGLQMNYWDSKKMNSSSRPKSCEVPNINIYPSHEHDSNNSSAPVMSVTANNTGSLPDLSVLQFPSPLATPLDQEDPYNSVNAGTPVSLSPTSPHHMPLGHQSQQSPGQRRRHGSNMTLPSPLVLNQAGMADMDPCMQQQYMFLQQQQQQQQLQQMRHRGTNSPLSQPYPTPISPLYSPTHQRSLNHHRQATKPHIPNVHQHISSSLPTMSPAHSSLSSSQPHLHQSPLTQPTQPQQQQQQHHQSPLSPPVPQVHISSCDDISSQVSMTQYRNSVSDTNCQSPTSPHSATSCSPVQSPGAAPNGQAVNSTMSDTYYIQQQQQHQTNALQHQFEQFNMNPIHANSAPVSSAVFMTANGLGLVSSNGGSSIMSNMSLNQQQGQALHYSQAAMLAMSSSDELFQPHFLGAIDVMSLGQFNSQPTMSSPTHARHMNQQNSLSSGSKIPDIILTGADDMYRLPFDFAKDLGNAITGMSDSFDADFLTNDEAFKAGLDPLDFDEIQMLTDASLVADPAIEDSFKLDRL</sequence>
<proteinExistence type="inferred from homology"/>
<dbReference type="GO" id="GO:0005634">
    <property type="term" value="C:nucleus"/>
    <property type="evidence" value="ECO:0007669"/>
    <property type="project" value="UniProtKB-SubCell"/>
</dbReference>
<dbReference type="EMBL" id="CAJHNH020001550">
    <property type="protein sequence ID" value="CAG5123536.1"/>
    <property type="molecule type" value="Genomic_DNA"/>
</dbReference>
<dbReference type="OrthoDB" id="8947034at2759"/>
<organism evidence="14 15">
    <name type="scientific">Candidula unifasciata</name>
    <dbReference type="NCBI Taxonomy" id="100452"/>
    <lineage>
        <taxon>Eukaryota</taxon>
        <taxon>Metazoa</taxon>
        <taxon>Spiralia</taxon>
        <taxon>Lophotrochozoa</taxon>
        <taxon>Mollusca</taxon>
        <taxon>Gastropoda</taxon>
        <taxon>Heterobranchia</taxon>
        <taxon>Euthyneura</taxon>
        <taxon>Panpulmonata</taxon>
        <taxon>Eupulmonata</taxon>
        <taxon>Stylommatophora</taxon>
        <taxon>Helicina</taxon>
        <taxon>Helicoidea</taxon>
        <taxon>Geomitridae</taxon>
        <taxon>Candidula</taxon>
    </lineage>
</organism>
<feature type="region of interest" description="Disordered" evidence="10">
    <location>
        <begin position="620"/>
        <end position="639"/>
    </location>
</feature>
<comment type="similarity">
    <text evidence="3">Belongs to the TORC family.</text>
</comment>